<dbReference type="Ensembl" id="ENSSSCT00030041063.1">
    <property type="protein sequence ID" value="ENSSSCP00030018705.1"/>
    <property type="gene ID" value="ENSSSCG00030029534.1"/>
</dbReference>
<sequence length="279" mass="32070">LSLPPSQQDSPEVYSIFSEGPNGLACTPLAHSGNPSLCAHWIDFSFYPWLIFLLLDCASQTTCSQVFVSGCTFWGIQQKTTYELSIKAESSLLLGGINLTKEVKDLYAQNYKTLIKEIKEDVKKWKDIPCSWIGRINIVKMAKLLKAIYRFNVVPIKLPRAFFTELEQIILKFIWNHQRPRIAKATLRKKNKTGGITLSNFRHYYKDTVIKTVWYGYKNRHTYQWYRIESHTPLVNSSLTEEAKTVSSASGVGKVVQPHIINEVRLQHHTLHKNKPRMA</sequence>
<protein>
    <submittedName>
        <fullName evidence="1">Uncharacterized protein</fullName>
    </submittedName>
</protein>
<dbReference type="AlphaFoldDB" id="A0A8D0WD20"/>
<accession>A0A8D0WD20</accession>
<organism evidence="1 2">
    <name type="scientific">Sus scrofa</name>
    <name type="common">Pig</name>
    <dbReference type="NCBI Taxonomy" id="9823"/>
    <lineage>
        <taxon>Eukaryota</taxon>
        <taxon>Metazoa</taxon>
        <taxon>Chordata</taxon>
        <taxon>Craniata</taxon>
        <taxon>Vertebrata</taxon>
        <taxon>Euteleostomi</taxon>
        <taxon>Mammalia</taxon>
        <taxon>Eutheria</taxon>
        <taxon>Laurasiatheria</taxon>
        <taxon>Artiodactyla</taxon>
        <taxon>Suina</taxon>
        <taxon>Suidae</taxon>
        <taxon>Sus</taxon>
    </lineage>
</organism>
<dbReference type="PANTHER" id="PTHR19446">
    <property type="entry name" value="REVERSE TRANSCRIPTASES"/>
    <property type="match status" value="1"/>
</dbReference>
<reference evidence="1" key="1">
    <citation type="submission" date="2025-08" db="UniProtKB">
        <authorList>
            <consortium name="Ensembl"/>
        </authorList>
    </citation>
    <scope>IDENTIFICATION</scope>
</reference>
<evidence type="ECO:0000313" key="2">
    <source>
        <dbReference type="Proteomes" id="UP000694570"/>
    </source>
</evidence>
<evidence type="ECO:0000313" key="1">
    <source>
        <dbReference type="Ensembl" id="ENSSSCP00030018705.1"/>
    </source>
</evidence>
<proteinExistence type="predicted"/>
<name>A0A8D0WD20_PIG</name>
<dbReference type="Proteomes" id="UP000694570">
    <property type="component" value="Unplaced"/>
</dbReference>